<dbReference type="GO" id="GO:0016020">
    <property type="term" value="C:membrane"/>
    <property type="evidence" value="ECO:0007669"/>
    <property type="project" value="UniProtKB-SubCell"/>
</dbReference>
<evidence type="ECO:0000256" key="8">
    <source>
        <dbReference type="ARBA" id="ARBA00023136"/>
    </source>
</evidence>
<dbReference type="EMBL" id="CATQJA010002597">
    <property type="protein sequence ID" value="CAJ0572384.1"/>
    <property type="molecule type" value="Genomic_DNA"/>
</dbReference>
<organism evidence="11 12">
    <name type="scientific">Mesorhabditis spiculigera</name>
    <dbReference type="NCBI Taxonomy" id="96644"/>
    <lineage>
        <taxon>Eukaryota</taxon>
        <taxon>Metazoa</taxon>
        <taxon>Ecdysozoa</taxon>
        <taxon>Nematoda</taxon>
        <taxon>Chromadorea</taxon>
        <taxon>Rhabditida</taxon>
        <taxon>Rhabditina</taxon>
        <taxon>Rhabditomorpha</taxon>
        <taxon>Rhabditoidea</taxon>
        <taxon>Rhabditidae</taxon>
        <taxon>Mesorhabditinae</taxon>
        <taxon>Mesorhabditis</taxon>
    </lineage>
</organism>
<keyword evidence="5" id="KW-0812">Transmembrane</keyword>
<comment type="pathway">
    <text evidence="2">Protein modification; protein glycosylation.</text>
</comment>
<evidence type="ECO:0000256" key="10">
    <source>
        <dbReference type="ARBA" id="ARBA00038150"/>
    </source>
</evidence>
<comment type="similarity">
    <text evidence="10">Belongs to the glycosyltransferase 14 family.</text>
</comment>
<evidence type="ECO:0000313" key="12">
    <source>
        <dbReference type="Proteomes" id="UP001177023"/>
    </source>
</evidence>
<evidence type="ECO:0000256" key="5">
    <source>
        <dbReference type="ARBA" id="ARBA00022692"/>
    </source>
</evidence>
<evidence type="ECO:0000256" key="3">
    <source>
        <dbReference type="ARBA" id="ARBA00022676"/>
    </source>
</evidence>
<proteinExistence type="inferred from homology"/>
<dbReference type="InterPro" id="IPR003406">
    <property type="entry name" value="Glyco_trans_14"/>
</dbReference>
<evidence type="ECO:0000256" key="7">
    <source>
        <dbReference type="ARBA" id="ARBA00022989"/>
    </source>
</evidence>
<dbReference type="PANTHER" id="PTHR19297:SF186">
    <property type="entry name" value="CORE-2_I-BRANCHING ENZYME"/>
    <property type="match status" value="1"/>
</dbReference>
<keyword evidence="6" id="KW-0735">Signal-anchor</keyword>
<keyword evidence="8" id="KW-0472">Membrane</keyword>
<evidence type="ECO:0000256" key="9">
    <source>
        <dbReference type="ARBA" id="ARBA00023180"/>
    </source>
</evidence>
<keyword evidence="4" id="KW-0808">Transferase</keyword>
<keyword evidence="9" id="KW-0325">Glycoprotein</keyword>
<evidence type="ECO:0000256" key="2">
    <source>
        <dbReference type="ARBA" id="ARBA00004922"/>
    </source>
</evidence>
<sequence>MMTHFGKRCERDEPMRFTLLDRIDLDCDGLFEGDQHALAFYKDWAYDHHYHTGILLDADDRCAAFKTQFHFQERPLSREEADFPLAYGLVVYKNIMQVLHMLSAFYQPQNLYCIAMDGHSNETFKALMRNVGGCFSNIHIIEIPRIGWGEYGIVTAVWSCLKYAAASQNQWKYYQYLSGVDVPLKTNLEMVRIFKALNGSMNMEFIEFQPGRLNGRKVRGGHTFF</sequence>
<evidence type="ECO:0000256" key="6">
    <source>
        <dbReference type="ARBA" id="ARBA00022968"/>
    </source>
</evidence>
<keyword evidence="12" id="KW-1185">Reference proteome</keyword>
<dbReference type="GO" id="GO:0008375">
    <property type="term" value="F:acetylglucosaminyltransferase activity"/>
    <property type="evidence" value="ECO:0007669"/>
    <property type="project" value="TreeGrafter"/>
</dbReference>
<accession>A0AA36G489</accession>
<evidence type="ECO:0000256" key="4">
    <source>
        <dbReference type="ARBA" id="ARBA00022679"/>
    </source>
</evidence>
<keyword evidence="3" id="KW-0328">Glycosyltransferase</keyword>
<reference evidence="11" key="1">
    <citation type="submission" date="2023-06" db="EMBL/GenBank/DDBJ databases">
        <authorList>
            <person name="Delattre M."/>
        </authorList>
    </citation>
    <scope>NUCLEOTIDE SEQUENCE</scope>
    <source>
        <strain evidence="11">AF72</strain>
    </source>
</reference>
<dbReference type="AlphaFoldDB" id="A0AA36G489"/>
<dbReference type="Proteomes" id="UP001177023">
    <property type="component" value="Unassembled WGS sequence"/>
</dbReference>
<dbReference type="PANTHER" id="PTHR19297">
    <property type="entry name" value="GLYCOSYLTRANSFERASE 14 FAMILY MEMBER"/>
    <property type="match status" value="1"/>
</dbReference>
<comment type="caution">
    <text evidence="11">The sequence shown here is derived from an EMBL/GenBank/DDBJ whole genome shotgun (WGS) entry which is preliminary data.</text>
</comment>
<evidence type="ECO:0000256" key="1">
    <source>
        <dbReference type="ARBA" id="ARBA00004606"/>
    </source>
</evidence>
<evidence type="ECO:0000313" key="11">
    <source>
        <dbReference type="EMBL" id="CAJ0572384.1"/>
    </source>
</evidence>
<dbReference type="Pfam" id="PF02485">
    <property type="entry name" value="Branch"/>
    <property type="match status" value="1"/>
</dbReference>
<name>A0AA36G489_9BILA</name>
<keyword evidence="7" id="KW-1133">Transmembrane helix</keyword>
<comment type="subcellular location">
    <subcellularLocation>
        <location evidence="1">Membrane</location>
        <topology evidence="1">Single-pass type II membrane protein</topology>
    </subcellularLocation>
</comment>
<feature type="non-terminal residue" evidence="11">
    <location>
        <position position="225"/>
    </location>
</feature>
<gene>
    <name evidence="11" type="ORF">MSPICULIGERA_LOCUS10772</name>
</gene>
<protein>
    <submittedName>
        <fullName evidence="11">Uncharacterized protein</fullName>
    </submittedName>
</protein>